<dbReference type="PATRIC" id="fig|1384056.3.peg.1992"/>
<sequence>MSLTAGLLLTLSVAAAEVAPHQPGDPGPATPTPTGAGWLSTEANDNLSLTADGRRLVFGRSPTGDFENAQVLMATREEGPWSAPEPVFSPRPGGRDSDPWLTPDGAWLYFVSDRPAPSRADDRKDMDLWRAPLVDGRVGEPEHLAAASSPGEELGPEVHDGALYFNSTRPGGPAPLAIYRAPVLADGIGPAEAMPAPFNEGQVQGDLTFSPDGSTALFWSVRGDLREPDLFAVVRRGDSWSEAIRLPAPFNAPGMDFTPAFTADGRTLYWASQRENAEGRADVVALSADELTKALEATIRP</sequence>
<dbReference type="InterPro" id="IPR011659">
    <property type="entry name" value="WD40"/>
</dbReference>
<evidence type="ECO:0000313" key="4">
    <source>
        <dbReference type="Proteomes" id="UP000029393"/>
    </source>
</evidence>
<feature type="chain" id="PRO_5001869242" description="Dipeptidylpeptidase IV N-terminal domain-containing protein" evidence="2">
    <location>
        <begin position="17"/>
        <end position="301"/>
    </location>
</feature>
<protein>
    <recommendedName>
        <fullName evidence="5">Dipeptidylpeptidase IV N-terminal domain-containing protein</fullName>
    </recommendedName>
</protein>
<evidence type="ECO:0000313" key="3">
    <source>
        <dbReference type="EMBL" id="KFN45176.1"/>
    </source>
</evidence>
<dbReference type="STRING" id="1384056.N787_13360"/>
<dbReference type="Gene3D" id="2.120.10.30">
    <property type="entry name" value="TolB, C-terminal domain"/>
    <property type="match status" value="1"/>
</dbReference>
<name>A0A091B0E6_9GAMM</name>
<keyword evidence="4" id="KW-1185">Reference proteome</keyword>
<dbReference type="Proteomes" id="UP000029393">
    <property type="component" value="Unassembled WGS sequence"/>
</dbReference>
<dbReference type="SUPFAM" id="SSF82171">
    <property type="entry name" value="DPP6 N-terminal domain-like"/>
    <property type="match status" value="1"/>
</dbReference>
<comment type="caution">
    <text evidence="3">The sequence shown here is derived from an EMBL/GenBank/DDBJ whole genome shotgun (WGS) entry which is preliminary data.</text>
</comment>
<dbReference type="eggNOG" id="COG0823">
    <property type="taxonomic scope" value="Bacteria"/>
</dbReference>
<dbReference type="RefSeq" id="WP_034213537.1">
    <property type="nucleotide sequence ID" value="NZ_AVCK01000032.1"/>
</dbReference>
<dbReference type="OrthoDB" id="9809364at2"/>
<dbReference type="EMBL" id="AVCK01000032">
    <property type="protein sequence ID" value="KFN45176.1"/>
    <property type="molecule type" value="Genomic_DNA"/>
</dbReference>
<reference evidence="3 4" key="1">
    <citation type="submission" date="2013-09" db="EMBL/GenBank/DDBJ databases">
        <title>Genome sequencing of Arenimonas metalli.</title>
        <authorList>
            <person name="Chen F."/>
            <person name="Wang G."/>
        </authorList>
    </citation>
    <scope>NUCLEOTIDE SEQUENCE [LARGE SCALE GENOMIC DNA]</scope>
    <source>
        <strain evidence="3 4">CF5-1</strain>
    </source>
</reference>
<evidence type="ECO:0000256" key="1">
    <source>
        <dbReference type="SAM" id="MobiDB-lite"/>
    </source>
</evidence>
<feature type="signal peptide" evidence="2">
    <location>
        <begin position="1"/>
        <end position="16"/>
    </location>
</feature>
<dbReference type="InterPro" id="IPR011042">
    <property type="entry name" value="6-blade_b-propeller_TolB-like"/>
</dbReference>
<gene>
    <name evidence="3" type="ORF">N787_13360</name>
</gene>
<proteinExistence type="predicted"/>
<accession>A0A091B0E6</accession>
<organism evidence="3 4">
    <name type="scientific">Arenimonas metalli CF5-1</name>
    <dbReference type="NCBI Taxonomy" id="1384056"/>
    <lineage>
        <taxon>Bacteria</taxon>
        <taxon>Pseudomonadati</taxon>
        <taxon>Pseudomonadota</taxon>
        <taxon>Gammaproteobacteria</taxon>
        <taxon>Lysobacterales</taxon>
        <taxon>Lysobacteraceae</taxon>
        <taxon>Arenimonas</taxon>
    </lineage>
</organism>
<evidence type="ECO:0000256" key="2">
    <source>
        <dbReference type="SAM" id="SignalP"/>
    </source>
</evidence>
<keyword evidence="2" id="KW-0732">Signal</keyword>
<dbReference type="AlphaFoldDB" id="A0A091B0E6"/>
<dbReference type="Pfam" id="PF07676">
    <property type="entry name" value="PD40"/>
    <property type="match status" value="3"/>
</dbReference>
<feature type="region of interest" description="Disordered" evidence="1">
    <location>
        <begin position="19"/>
        <end position="41"/>
    </location>
</feature>
<evidence type="ECO:0008006" key="5">
    <source>
        <dbReference type="Google" id="ProtNLM"/>
    </source>
</evidence>